<keyword evidence="4" id="KW-1133">Transmembrane helix</keyword>
<dbReference type="PANTHER" id="PTHR46115">
    <property type="entry name" value="THIOREDOXIN-LIKE PROTEIN 1"/>
    <property type="match status" value="1"/>
</dbReference>
<keyword evidence="4" id="KW-0812">Transmembrane</keyword>
<evidence type="ECO:0000259" key="5">
    <source>
        <dbReference type="PROSITE" id="PS51352"/>
    </source>
</evidence>
<dbReference type="Pfam" id="PF00085">
    <property type="entry name" value="Thioredoxin"/>
    <property type="match status" value="1"/>
</dbReference>
<evidence type="ECO:0000313" key="7">
    <source>
        <dbReference type="Proteomes" id="UP001334248"/>
    </source>
</evidence>
<dbReference type="Gene3D" id="3.40.30.10">
    <property type="entry name" value="Glutaredoxin"/>
    <property type="match status" value="1"/>
</dbReference>
<keyword evidence="4" id="KW-0472">Membrane</keyword>
<dbReference type="InterPro" id="IPR013766">
    <property type="entry name" value="Thioredoxin_domain"/>
</dbReference>
<reference evidence="6 7" key="1">
    <citation type="journal article" date="2023" name="Res Sq">
        <title>Genomic and morphological characterization of Knufia obscura isolated from the Mars 2020 spacecraft assembly facility.</title>
        <authorList>
            <person name="Chander A.M."/>
            <person name="Teixeira M.M."/>
            <person name="Singh N.K."/>
            <person name="Williams M.P."/>
            <person name="Parker C.W."/>
            <person name="Leo P."/>
            <person name="Stajich J.E."/>
            <person name="Torok T."/>
            <person name="Tighe S."/>
            <person name="Mason C.E."/>
            <person name="Venkateswaran K."/>
        </authorList>
    </citation>
    <scope>NUCLEOTIDE SEQUENCE [LARGE SCALE GENOMIC DNA]</scope>
    <source>
        <strain evidence="6 7">CCFEE 5817</strain>
    </source>
</reference>
<feature type="transmembrane region" description="Helical" evidence="4">
    <location>
        <begin position="169"/>
        <end position="186"/>
    </location>
</feature>
<feature type="domain" description="Thioredoxin" evidence="5">
    <location>
        <begin position="25"/>
        <end position="152"/>
    </location>
</feature>
<evidence type="ECO:0000256" key="1">
    <source>
        <dbReference type="ARBA" id="ARBA00008987"/>
    </source>
</evidence>
<evidence type="ECO:0000313" key="6">
    <source>
        <dbReference type="EMBL" id="KAK5938408.1"/>
    </source>
</evidence>
<evidence type="ECO:0000256" key="3">
    <source>
        <dbReference type="SAM" id="MobiDB-lite"/>
    </source>
</evidence>
<evidence type="ECO:0000256" key="4">
    <source>
        <dbReference type="SAM" id="Phobius"/>
    </source>
</evidence>
<dbReference type="InterPro" id="IPR017937">
    <property type="entry name" value="Thioredoxin_CS"/>
</dbReference>
<dbReference type="SUPFAM" id="SSF52833">
    <property type="entry name" value="Thioredoxin-like"/>
    <property type="match status" value="1"/>
</dbReference>
<dbReference type="Proteomes" id="UP001334248">
    <property type="component" value="Unassembled WGS sequence"/>
</dbReference>
<feature type="compositionally biased region" description="Low complexity" evidence="3">
    <location>
        <begin position="24"/>
        <end position="36"/>
    </location>
</feature>
<organism evidence="6 7">
    <name type="scientific">Knufia obscura</name>
    <dbReference type="NCBI Taxonomy" id="1635080"/>
    <lineage>
        <taxon>Eukaryota</taxon>
        <taxon>Fungi</taxon>
        <taxon>Dikarya</taxon>
        <taxon>Ascomycota</taxon>
        <taxon>Pezizomycotina</taxon>
        <taxon>Eurotiomycetes</taxon>
        <taxon>Chaetothyriomycetidae</taxon>
        <taxon>Chaetothyriales</taxon>
        <taxon>Trichomeriaceae</taxon>
        <taxon>Knufia</taxon>
    </lineage>
</organism>
<keyword evidence="2" id="KW-1015">Disulfide bond</keyword>
<name>A0ABR0RE01_9EURO</name>
<gene>
    <name evidence="6" type="primary">TRX1</name>
    <name evidence="6" type="ORF">PMZ80_009378</name>
</gene>
<dbReference type="EMBL" id="JAVHJV010000013">
    <property type="protein sequence ID" value="KAK5938408.1"/>
    <property type="molecule type" value="Genomic_DNA"/>
</dbReference>
<comment type="caution">
    <text evidence="6">The sequence shown here is derived from an EMBL/GenBank/DDBJ whole genome shotgun (WGS) entry which is preliminary data.</text>
</comment>
<sequence length="189" mass="21168">MGVHNLAEYVKYHQQKLRDEQARSSPTSTPSTPKSTPTKRKNNVNKLHSMTSYKTSVVEGSGDKIVVIDFFATWCGPCKVIAPAIVKMSDEEPYSEKVSFYKIDVDEAPDVAQELGIRAMPTFAIFKNGQKIDEVVGANERALRSKIDAALKSIAEGKPYEKPPSETNWMSYLPMIILAVLLYRYFMGI</sequence>
<accession>A0ABR0RE01</accession>
<dbReference type="GeneID" id="90002827"/>
<feature type="region of interest" description="Disordered" evidence="3">
    <location>
        <begin position="15"/>
        <end position="42"/>
    </location>
</feature>
<dbReference type="RefSeq" id="XP_064726498.1">
    <property type="nucleotide sequence ID" value="XM_064877773.1"/>
</dbReference>
<dbReference type="InterPro" id="IPR036249">
    <property type="entry name" value="Thioredoxin-like_sf"/>
</dbReference>
<evidence type="ECO:0000256" key="2">
    <source>
        <dbReference type="ARBA" id="ARBA00023157"/>
    </source>
</evidence>
<comment type="similarity">
    <text evidence="1">Belongs to the thioredoxin family.</text>
</comment>
<dbReference type="NCBIfam" id="TIGR01068">
    <property type="entry name" value="thioredoxin"/>
    <property type="match status" value="1"/>
</dbReference>
<proteinExistence type="inferred from homology"/>
<dbReference type="CDD" id="cd02947">
    <property type="entry name" value="TRX_family"/>
    <property type="match status" value="1"/>
</dbReference>
<protein>
    <submittedName>
        <fullName evidence="6">Thioredoxin trx1</fullName>
    </submittedName>
</protein>
<dbReference type="PROSITE" id="PS51352">
    <property type="entry name" value="THIOREDOXIN_2"/>
    <property type="match status" value="1"/>
</dbReference>
<dbReference type="InterPro" id="IPR005746">
    <property type="entry name" value="Thioredoxin"/>
</dbReference>
<dbReference type="PROSITE" id="PS00194">
    <property type="entry name" value="THIOREDOXIN_1"/>
    <property type="match status" value="1"/>
</dbReference>
<keyword evidence="7" id="KW-1185">Reference proteome</keyword>
<dbReference type="PRINTS" id="PR00421">
    <property type="entry name" value="THIOREDOXIN"/>
</dbReference>